<gene>
    <name evidence="1" type="ORF">ACFQZ6_31890</name>
</gene>
<reference evidence="2" key="1">
    <citation type="journal article" date="2019" name="Int. J. Syst. Evol. Microbiol.">
        <title>The Global Catalogue of Microorganisms (GCM) 10K type strain sequencing project: providing services to taxonomists for standard genome sequencing and annotation.</title>
        <authorList>
            <consortium name="The Broad Institute Genomics Platform"/>
            <consortium name="The Broad Institute Genome Sequencing Center for Infectious Disease"/>
            <person name="Wu L."/>
            <person name="Ma J."/>
        </authorList>
    </citation>
    <scope>NUCLEOTIDE SEQUENCE [LARGE SCALE GENOMIC DNA]</scope>
    <source>
        <strain evidence="2">CGMCC 4.7400</strain>
    </source>
</reference>
<sequence>MHCRCSCPGATVWVTGDPAADRLAAAYALAERLHGEGRRVEVLDRFDELCTDARRVGLIAEVLARNGVVAVVPCAPRAMAVVRARHQASDTRYLEVCVNGRMSPEESVLAIHGQLTGGH</sequence>
<dbReference type="Proteomes" id="UP001597023">
    <property type="component" value="Unassembled WGS sequence"/>
</dbReference>
<protein>
    <submittedName>
        <fullName evidence="1">Uncharacterized protein</fullName>
    </submittedName>
</protein>
<name>A0ABW2WHJ2_9ACTN</name>
<evidence type="ECO:0000313" key="2">
    <source>
        <dbReference type="Proteomes" id="UP001597023"/>
    </source>
</evidence>
<dbReference type="EMBL" id="JBHTEB010000001">
    <property type="protein sequence ID" value="MFD0318733.1"/>
    <property type="molecule type" value="Genomic_DNA"/>
</dbReference>
<keyword evidence="2" id="KW-1185">Reference proteome</keyword>
<dbReference type="Gene3D" id="3.40.50.300">
    <property type="entry name" value="P-loop containing nucleotide triphosphate hydrolases"/>
    <property type="match status" value="1"/>
</dbReference>
<dbReference type="InterPro" id="IPR027417">
    <property type="entry name" value="P-loop_NTPase"/>
</dbReference>
<evidence type="ECO:0000313" key="1">
    <source>
        <dbReference type="EMBL" id="MFD0318733.1"/>
    </source>
</evidence>
<dbReference type="RefSeq" id="WP_381618815.1">
    <property type="nucleotide sequence ID" value="NZ_JBHTEB010000001.1"/>
</dbReference>
<comment type="caution">
    <text evidence="1">The sequence shown here is derived from an EMBL/GenBank/DDBJ whole genome shotgun (WGS) entry which is preliminary data.</text>
</comment>
<accession>A0ABW2WHJ2</accession>
<organism evidence="1 2">
    <name type="scientific">Streptomyces flavalbus</name>
    <dbReference type="NCBI Taxonomy" id="2665155"/>
    <lineage>
        <taxon>Bacteria</taxon>
        <taxon>Bacillati</taxon>
        <taxon>Actinomycetota</taxon>
        <taxon>Actinomycetes</taxon>
        <taxon>Kitasatosporales</taxon>
        <taxon>Streptomycetaceae</taxon>
        <taxon>Streptomyces</taxon>
    </lineage>
</organism>
<proteinExistence type="predicted"/>